<comment type="caution">
    <text evidence="4">The sequence shown here is derived from an EMBL/GenBank/DDBJ whole genome shotgun (WGS) entry which is preliminary data.</text>
</comment>
<dbReference type="InterPro" id="IPR001995">
    <property type="entry name" value="Peptidase_A2_cat"/>
</dbReference>
<dbReference type="Pfam" id="PF17820">
    <property type="entry name" value="PDZ_6"/>
    <property type="match status" value="1"/>
</dbReference>
<evidence type="ECO:0000256" key="1">
    <source>
        <dbReference type="ARBA" id="ARBA00022801"/>
    </source>
</evidence>
<dbReference type="SMART" id="SM00228">
    <property type="entry name" value="PDZ"/>
    <property type="match status" value="1"/>
</dbReference>
<gene>
    <name evidence="4" type="ORF">FHS57_000807</name>
</gene>
<dbReference type="Proteomes" id="UP000541352">
    <property type="component" value="Unassembled WGS sequence"/>
</dbReference>
<reference evidence="4 5" key="1">
    <citation type="submission" date="2020-08" db="EMBL/GenBank/DDBJ databases">
        <title>Genomic Encyclopedia of Type Strains, Phase IV (KMG-IV): sequencing the most valuable type-strain genomes for metagenomic binning, comparative biology and taxonomic classification.</title>
        <authorList>
            <person name="Goeker M."/>
        </authorList>
    </citation>
    <scope>NUCLEOTIDE SEQUENCE [LARGE SCALE GENOMIC DNA]</scope>
    <source>
        <strain evidence="4 5">DSM 17976</strain>
    </source>
</reference>
<accession>A0A7W5ZGM2</accession>
<dbReference type="EMBL" id="JACIBY010000001">
    <property type="protein sequence ID" value="MBB3836825.1"/>
    <property type="molecule type" value="Genomic_DNA"/>
</dbReference>
<sequence length="420" mass="46849">MKSIAYYLLCCVLLVQSISTLARPLKKEEDVHGFHLLHGRKTTRIPFELHSNLIVVPVKINASDTLRFILDTGVSSMMLTNSDVAQKLGMKSVRKMAIEGIGGGQPISADVTIGNTFVMGQMRGLKQTIVVMDDDVLRLSELVGTQIHGIFGYELFSKFVVTIDFQTSELTLTTPQHYKYSPKKGSKLPITIERSKPYLDAVTVFSNNQELPIRVVLDTGAGHALMLNTAASHLQLPQKVIKAQLGVGLGGEINGHIGRLAKVRIGQYELNDVLATFPDSSSLGIKLSPKSPQRHGNLGGEFLRRFKVTFNYEEGYIVLKPVRRFLNEKFEHDMSGIDIRAKGNDFRHYFIESITENSPAHQAGLQIGDQLMLVNHEPVQTLTLSEIYRTFQQKEGKEVQLVVRRNGRLVVAEFALKRVI</sequence>
<keyword evidence="4" id="KW-0645">Protease</keyword>
<dbReference type="RefSeq" id="WP_183971587.1">
    <property type="nucleotide sequence ID" value="NZ_JACIBY010000001.1"/>
</dbReference>
<dbReference type="AlphaFoldDB" id="A0A7W5ZGM2"/>
<dbReference type="PROSITE" id="PS50106">
    <property type="entry name" value="PDZ"/>
    <property type="match status" value="1"/>
</dbReference>
<dbReference type="PROSITE" id="PS50175">
    <property type="entry name" value="ASP_PROT_RETROV"/>
    <property type="match status" value="1"/>
</dbReference>
<name>A0A7W5ZGM2_9BACT</name>
<evidence type="ECO:0000313" key="5">
    <source>
        <dbReference type="Proteomes" id="UP000541352"/>
    </source>
</evidence>
<keyword evidence="5" id="KW-1185">Reference proteome</keyword>
<organism evidence="4 5">
    <name type="scientific">Runella defluvii</name>
    <dbReference type="NCBI Taxonomy" id="370973"/>
    <lineage>
        <taxon>Bacteria</taxon>
        <taxon>Pseudomonadati</taxon>
        <taxon>Bacteroidota</taxon>
        <taxon>Cytophagia</taxon>
        <taxon>Cytophagales</taxon>
        <taxon>Spirosomataceae</taxon>
        <taxon>Runella</taxon>
    </lineage>
</organism>
<feature type="domain" description="Peptidase A2" evidence="3">
    <location>
        <begin position="66"/>
        <end position="103"/>
    </location>
</feature>
<evidence type="ECO:0000259" key="3">
    <source>
        <dbReference type="PROSITE" id="PS50175"/>
    </source>
</evidence>
<dbReference type="SUPFAM" id="SSF50156">
    <property type="entry name" value="PDZ domain-like"/>
    <property type="match status" value="1"/>
</dbReference>
<dbReference type="Gene3D" id="2.30.42.10">
    <property type="match status" value="1"/>
</dbReference>
<evidence type="ECO:0000259" key="2">
    <source>
        <dbReference type="PROSITE" id="PS50106"/>
    </source>
</evidence>
<dbReference type="InterPro" id="IPR036034">
    <property type="entry name" value="PDZ_sf"/>
</dbReference>
<dbReference type="Gene3D" id="2.40.70.10">
    <property type="entry name" value="Acid Proteases"/>
    <property type="match status" value="2"/>
</dbReference>
<dbReference type="InterPro" id="IPR001478">
    <property type="entry name" value="PDZ"/>
</dbReference>
<evidence type="ECO:0000313" key="4">
    <source>
        <dbReference type="EMBL" id="MBB3836825.1"/>
    </source>
</evidence>
<dbReference type="GO" id="GO:0004190">
    <property type="term" value="F:aspartic-type endopeptidase activity"/>
    <property type="evidence" value="ECO:0007669"/>
    <property type="project" value="InterPro"/>
</dbReference>
<keyword evidence="1" id="KW-0378">Hydrolase</keyword>
<dbReference type="GO" id="GO:0006508">
    <property type="term" value="P:proteolysis"/>
    <property type="evidence" value="ECO:0007669"/>
    <property type="project" value="UniProtKB-KW"/>
</dbReference>
<dbReference type="Pfam" id="PF13650">
    <property type="entry name" value="Asp_protease_2"/>
    <property type="match status" value="2"/>
</dbReference>
<dbReference type="InterPro" id="IPR041489">
    <property type="entry name" value="PDZ_6"/>
</dbReference>
<dbReference type="InterPro" id="IPR021109">
    <property type="entry name" value="Peptidase_aspartic_dom_sf"/>
</dbReference>
<proteinExistence type="predicted"/>
<feature type="domain" description="PDZ" evidence="2">
    <location>
        <begin position="336"/>
        <end position="406"/>
    </location>
</feature>
<protein>
    <submittedName>
        <fullName evidence="4">Putative aspartyl protease</fullName>
    </submittedName>
</protein>